<keyword evidence="4 6" id="KW-1133">Transmembrane helix</keyword>
<dbReference type="AlphaFoldDB" id="A0A644VH39"/>
<feature type="transmembrane region" description="Helical" evidence="6">
    <location>
        <begin position="116"/>
        <end position="138"/>
    </location>
</feature>
<dbReference type="InterPro" id="IPR032808">
    <property type="entry name" value="DoxX"/>
</dbReference>
<evidence type="ECO:0000256" key="3">
    <source>
        <dbReference type="ARBA" id="ARBA00022692"/>
    </source>
</evidence>
<evidence type="ECO:0000313" key="7">
    <source>
        <dbReference type="EMBL" id="MPL90648.1"/>
    </source>
</evidence>
<organism evidence="7">
    <name type="scientific">bioreactor metagenome</name>
    <dbReference type="NCBI Taxonomy" id="1076179"/>
    <lineage>
        <taxon>unclassified sequences</taxon>
        <taxon>metagenomes</taxon>
        <taxon>ecological metagenomes</taxon>
    </lineage>
</organism>
<feature type="transmembrane region" description="Helical" evidence="6">
    <location>
        <begin position="21"/>
        <end position="40"/>
    </location>
</feature>
<comment type="caution">
    <text evidence="7">The sequence shown here is derived from an EMBL/GenBank/DDBJ whole genome shotgun (WGS) entry which is preliminary data.</text>
</comment>
<gene>
    <name evidence="7" type="ORF">SDC9_36702</name>
</gene>
<dbReference type="EMBL" id="VSSQ01000309">
    <property type="protein sequence ID" value="MPL90648.1"/>
    <property type="molecule type" value="Genomic_DNA"/>
</dbReference>
<dbReference type="GO" id="GO:0005886">
    <property type="term" value="C:plasma membrane"/>
    <property type="evidence" value="ECO:0007669"/>
    <property type="project" value="UniProtKB-SubCell"/>
</dbReference>
<name>A0A644VH39_9ZZZZ</name>
<feature type="transmembrane region" description="Helical" evidence="6">
    <location>
        <begin position="60"/>
        <end position="80"/>
    </location>
</feature>
<evidence type="ECO:0000256" key="1">
    <source>
        <dbReference type="ARBA" id="ARBA00004651"/>
    </source>
</evidence>
<evidence type="ECO:0000256" key="2">
    <source>
        <dbReference type="ARBA" id="ARBA00022475"/>
    </source>
</evidence>
<dbReference type="PANTHER" id="PTHR33452">
    <property type="entry name" value="OXIDOREDUCTASE CATD-RELATED"/>
    <property type="match status" value="1"/>
</dbReference>
<keyword evidence="3 6" id="KW-0812">Transmembrane</keyword>
<evidence type="ECO:0000256" key="5">
    <source>
        <dbReference type="ARBA" id="ARBA00023136"/>
    </source>
</evidence>
<dbReference type="PANTHER" id="PTHR33452:SF1">
    <property type="entry name" value="INNER MEMBRANE PROTEIN YPHA-RELATED"/>
    <property type="match status" value="1"/>
</dbReference>
<dbReference type="Pfam" id="PF07681">
    <property type="entry name" value="DoxX"/>
    <property type="match status" value="1"/>
</dbReference>
<proteinExistence type="predicted"/>
<protein>
    <recommendedName>
        <fullName evidence="8">DoxX family protein</fullName>
    </recommendedName>
</protein>
<keyword evidence="2" id="KW-1003">Cell membrane</keyword>
<evidence type="ECO:0000256" key="4">
    <source>
        <dbReference type="ARBA" id="ARBA00022989"/>
    </source>
</evidence>
<dbReference type="InterPro" id="IPR051907">
    <property type="entry name" value="DoxX-like_oxidoreductase"/>
</dbReference>
<comment type="subcellular location">
    <subcellularLocation>
        <location evidence="1">Cell membrane</location>
        <topology evidence="1">Multi-pass membrane protein</topology>
    </subcellularLocation>
</comment>
<feature type="transmembrane region" description="Helical" evidence="6">
    <location>
        <begin position="87"/>
        <end position="104"/>
    </location>
</feature>
<evidence type="ECO:0008006" key="8">
    <source>
        <dbReference type="Google" id="ProtNLM"/>
    </source>
</evidence>
<sequence length="145" mass="16073">MNMKFIKALIGNISDDNKIGIGLLLFRVFISVLMLTHGFAKLNSFETLSTQFPDILGIGGKWNLILLIMAEFGCSILIILGLFTRLSSIPVIFSMIIAAFIAHANDPFAVKEMAVLYLGLFTFILYMGAGKFSIDYLISKKAKRD</sequence>
<evidence type="ECO:0000256" key="6">
    <source>
        <dbReference type="SAM" id="Phobius"/>
    </source>
</evidence>
<keyword evidence="5 6" id="KW-0472">Membrane</keyword>
<reference evidence="7" key="1">
    <citation type="submission" date="2019-08" db="EMBL/GenBank/DDBJ databases">
        <authorList>
            <person name="Kucharzyk K."/>
            <person name="Murdoch R.W."/>
            <person name="Higgins S."/>
            <person name="Loffler F."/>
        </authorList>
    </citation>
    <scope>NUCLEOTIDE SEQUENCE</scope>
</reference>
<accession>A0A644VH39</accession>